<feature type="transmembrane region" description="Helical" evidence="1">
    <location>
        <begin position="35"/>
        <end position="61"/>
    </location>
</feature>
<dbReference type="RefSeq" id="WP_127071143.1">
    <property type="nucleotide sequence ID" value="NZ_BMKB01000003.1"/>
</dbReference>
<keyword evidence="3" id="KW-1185">Reference proteome</keyword>
<feature type="transmembrane region" description="Helical" evidence="1">
    <location>
        <begin position="6"/>
        <end position="28"/>
    </location>
</feature>
<keyword evidence="1" id="KW-0812">Transmembrane</keyword>
<evidence type="ECO:0000313" key="3">
    <source>
        <dbReference type="Proteomes" id="UP000596977"/>
    </source>
</evidence>
<name>A0A916RDK4_9HYPH</name>
<reference evidence="2 3" key="1">
    <citation type="journal article" date="2014" name="Int. J. Syst. Evol. Microbiol.">
        <title>Complete genome sequence of Corynebacterium casei LMG S-19264T (=DSM 44701T), isolated from a smear-ripened cheese.</title>
        <authorList>
            <consortium name="US DOE Joint Genome Institute (JGI-PGF)"/>
            <person name="Walter F."/>
            <person name="Albersmeier A."/>
            <person name="Kalinowski J."/>
            <person name="Ruckert C."/>
        </authorList>
    </citation>
    <scope>NUCLEOTIDE SEQUENCE [LARGE SCALE GENOMIC DNA]</scope>
    <source>
        <strain evidence="2 3">CGMCC 1.15896</strain>
    </source>
</reference>
<proteinExistence type="predicted"/>
<protein>
    <submittedName>
        <fullName evidence="2">Uncharacterized protein</fullName>
    </submittedName>
</protein>
<dbReference type="OrthoDB" id="8455949at2"/>
<dbReference type="Proteomes" id="UP000596977">
    <property type="component" value="Unassembled WGS sequence"/>
</dbReference>
<dbReference type="EMBL" id="BMKB01000003">
    <property type="protein sequence ID" value="GGA51891.1"/>
    <property type="molecule type" value="Genomic_DNA"/>
</dbReference>
<comment type="caution">
    <text evidence="2">The sequence shown here is derived from an EMBL/GenBank/DDBJ whole genome shotgun (WGS) entry which is preliminary data.</text>
</comment>
<dbReference type="AlphaFoldDB" id="A0A916RDK4"/>
<gene>
    <name evidence="2" type="ORF">GCM10011499_22420</name>
</gene>
<evidence type="ECO:0000256" key="1">
    <source>
        <dbReference type="SAM" id="Phobius"/>
    </source>
</evidence>
<sequence>MTVLVAAISGIGAFLVVNTFLGIVRAIASGSIPAIGIILHLSPLAVPIRCAGWFVAVWAGWSVFDAMGGM</sequence>
<organism evidence="2 3">
    <name type="scientific">Pelagibacterium lentulum</name>
    <dbReference type="NCBI Taxonomy" id="2029865"/>
    <lineage>
        <taxon>Bacteria</taxon>
        <taxon>Pseudomonadati</taxon>
        <taxon>Pseudomonadota</taxon>
        <taxon>Alphaproteobacteria</taxon>
        <taxon>Hyphomicrobiales</taxon>
        <taxon>Devosiaceae</taxon>
        <taxon>Pelagibacterium</taxon>
    </lineage>
</organism>
<evidence type="ECO:0000313" key="2">
    <source>
        <dbReference type="EMBL" id="GGA51891.1"/>
    </source>
</evidence>
<keyword evidence="1" id="KW-0472">Membrane</keyword>
<accession>A0A916RDK4</accession>
<keyword evidence="1" id="KW-1133">Transmembrane helix</keyword>